<organism evidence="2 3">
    <name type="scientific">Paraflavisolibacter caeni</name>
    <dbReference type="NCBI Taxonomy" id="2982496"/>
    <lineage>
        <taxon>Bacteria</taxon>
        <taxon>Pseudomonadati</taxon>
        <taxon>Bacteroidota</taxon>
        <taxon>Chitinophagia</taxon>
        <taxon>Chitinophagales</taxon>
        <taxon>Chitinophagaceae</taxon>
        <taxon>Paraflavisolibacter</taxon>
    </lineage>
</organism>
<feature type="signal peptide" evidence="1">
    <location>
        <begin position="1"/>
        <end position="24"/>
    </location>
</feature>
<sequence>MSIKFYLLAAITLCICSCTSIRLAVPDQFSEQATMMKVNGLNSFTGRKSISFGDYRTSKIKRGWHVTSSRPDRNSGITTEERVMKIFGVQNAHYTSKERTKYRYTIQDGNLTAEVFCLENMVKEQLEVKTNVRWIGDISETKNYQYSFSAVVVPLTMKDDEPWQVAFYNDYDRSKDTARRILDLPYVEESGYASNGKDTITIRPVRVSNVVSKSGKESRFPVKILTGYELRIDDGVIAIIDVLGHHVWVYNDLDQPTKLVVASVSSALLLRKVQDVKG</sequence>
<dbReference type="EMBL" id="JAOTIF010000016">
    <property type="protein sequence ID" value="MCU7550982.1"/>
    <property type="molecule type" value="Genomic_DNA"/>
</dbReference>
<name>A0A9X2XYH9_9BACT</name>
<protein>
    <recommendedName>
        <fullName evidence="4">Lipoprotein</fullName>
    </recommendedName>
</protein>
<keyword evidence="3" id="KW-1185">Reference proteome</keyword>
<proteinExistence type="predicted"/>
<feature type="chain" id="PRO_5040754158" description="Lipoprotein" evidence="1">
    <location>
        <begin position="25"/>
        <end position="278"/>
    </location>
</feature>
<dbReference type="RefSeq" id="WP_279298421.1">
    <property type="nucleotide sequence ID" value="NZ_JAOTIF010000016.1"/>
</dbReference>
<comment type="caution">
    <text evidence="2">The sequence shown here is derived from an EMBL/GenBank/DDBJ whole genome shotgun (WGS) entry which is preliminary data.</text>
</comment>
<reference evidence="2" key="1">
    <citation type="submission" date="2022-09" db="EMBL/GenBank/DDBJ databases">
        <authorList>
            <person name="Yuan C."/>
            <person name="Ke Z."/>
        </authorList>
    </citation>
    <scope>NUCLEOTIDE SEQUENCE</scope>
    <source>
        <strain evidence="2">LB-8</strain>
    </source>
</reference>
<reference evidence="2" key="2">
    <citation type="submission" date="2023-04" db="EMBL/GenBank/DDBJ databases">
        <title>Paracnuella aquatica gen. nov., sp. nov., a member of the family Chitinophagaceae isolated from a hot spring.</title>
        <authorList>
            <person name="Wang C."/>
        </authorList>
    </citation>
    <scope>NUCLEOTIDE SEQUENCE</scope>
    <source>
        <strain evidence="2">LB-8</strain>
    </source>
</reference>
<evidence type="ECO:0000313" key="2">
    <source>
        <dbReference type="EMBL" id="MCU7550982.1"/>
    </source>
</evidence>
<evidence type="ECO:0000256" key="1">
    <source>
        <dbReference type="SAM" id="SignalP"/>
    </source>
</evidence>
<evidence type="ECO:0000313" key="3">
    <source>
        <dbReference type="Proteomes" id="UP001155483"/>
    </source>
</evidence>
<evidence type="ECO:0008006" key="4">
    <source>
        <dbReference type="Google" id="ProtNLM"/>
    </source>
</evidence>
<dbReference type="Proteomes" id="UP001155483">
    <property type="component" value="Unassembled WGS sequence"/>
</dbReference>
<keyword evidence="1" id="KW-0732">Signal</keyword>
<gene>
    <name evidence="2" type="ORF">OCK74_17825</name>
</gene>
<accession>A0A9X2XYH9</accession>
<dbReference type="AlphaFoldDB" id="A0A9X2XYH9"/>